<dbReference type="AlphaFoldDB" id="A0A9P8PW97"/>
<dbReference type="GO" id="GO:0034388">
    <property type="term" value="C:Pwp2p-containing subcomplex of 90S preribosome"/>
    <property type="evidence" value="ECO:0007669"/>
    <property type="project" value="TreeGrafter"/>
</dbReference>
<evidence type="ECO:0000256" key="6">
    <source>
        <dbReference type="SAM" id="MobiDB-lite"/>
    </source>
</evidence>
<evidence type="ECO:0000256" key="1">
    <source>
        <dbReference type="ARBA" id="ARBA00010226"/>
    </source>
</evidence>
<dbReference type="InterPro" id="IPR007148">
    <property type="entry name" value="SSU_processome_Utp12"/>
</dbReference>
<comment type="caution">
    <text evidence="9">The sequence shown here is derived from an EMBL/GenBank/DDBJ whole genome shotgun (WGS) entry which is preliminary data.</text>
</comment>
<keyword evidence="10" id="KW-1185">Reference proteome</keyword>
<dbReference type="Proteomes" id="UP000769528">
    <property type="component" value="Unassembled WGS sequence"/>
</dbReference>
<accession>A0A9P8PW97</accession>
<evidence type="ECO:0000313" key="9">
    <source>
        <dbReference type="EMBL" id="KAH3679327.1"/>
    </source>
</evidence>
<keyword evidence="3 5" id="KW-0853">WD repeat</keyword>
<name>A0A9P8PW97_9ASCO</name>
<dbReference type="PROSITE" id="PS50082">
    <property type="entry name" value="WD_REPEATS_2"/>
    <property type="match status" value="5"/>
</dbReference>
<evidence type="ECO:0000256" key="4">
    <source>
        <dbReference type="ARBA" id="ARBA00022737"/>
    </source>
</evidence>
<keyword evidence="4" id="KW-0677">Repeat</keyword>
<dbReference type="PANTHER" id="PTHR19858:SF0">
    <property type="entry name" value="PERIODIC TRYPTOPHAN PROTEIN 2 HOMOLOG"/>
    <property type="match status" value="1"/>
</dbReference>
<feature type="region of interest" description="Disordered" evidence="6">
    <location>
        <begin position="871"/>
        <end position="927"/>
    </location>
</feature>
<organism evidence="9 10">
    <name type="scientific">Wickerhamomyces mucosus</name>
    <dbReference type="NCBI Taxonomy" id="1378264"/>
    <lineage>
        <taxon>Eukaryota</taxon>
        <taxon>Fungi</taxon>
        <taxon>Dikarya</taxon>
        <taxon>Ascomycota</taxon>
        <taxon>Saccharomycotina</taxon>
        <taxon>Saccharomycetes</taxon>
        <taxon>Phaffomycetales</taxon>
        <taxon>Wickerhamomycetaceae</taxon>
        <taxon>Wickerhamomyces</taxon>
    </lineage>
</organism>
<dbReference type="InterPro" id="IPR019775">
    <property type="entry name" value="WD40_repeat_CS"/>
</dbReference>
<evidence type="ECO:0000259" key="7">
    <source>
        <dbReference type="Pfam" id="PF04003"/>
    </source>
</evidence>
<evidence type="ECO:0000256" key="2">
    <source>
        <dbReference type="ARBA" id="ARBA00022553"/>
    </source>
</evidence>
<dbReference type="PANTHER" id="PTHR19858">
    <property type="entry name" value="WD40 REPEAT PROTEIN"/>
    <property type="match status" value="1"/>
</dbReference>
<evidence type="ECO:0000256" key="5">
    <source>
        <dbReference type="PROSITE-ProRule" id="PRU00221"/>
    </source>
</evidence>
<dbReference type="Pfam" id="PF00400">
    <property type="entry name" value="WD40"/>
    <property type="match status" value="5"/>
</dbReference>
<dbReference type="InterPro" id="IPR020472">
    <property type="entry name" value="WD40_PAC1"/>
</dbReference>
<sequence>MKSDFSFSNLLGTVYSQGNLVFTEDGTKLLSPVGNRVTCFDLINNKSFTFPYEHRRNISRIALNKQETLLLSVDIDGRAILVNFNSRTVLHHFNFKDKVSDLKFTPDSRYFAIAVGRFIQVWKTPDFSEDRQFAPFVRHRIYAGHFADVISINWSSDSRFFISTSKDLSSRLFSLDSEESSIAMTFAGHRDSVINAFFSADQEIIYTVSKDGALFQWEFTKKPAEESDQEEEEENEANIDPSKLSWRITKKNFFFSDSKVKCSAFHPESKLLVVGFTNGEFRLYELPEFNLIQQLSMGQNEVNTVNINKSGEWLAFGSAKLGQLLVYEWQSESYILKQQGHFDSTNALAYSPDGSRIVTASDDGKIKIWDIVSGFCLATFEEHTSAVTAVKFAKKGQVMFSSSLDGTVKAWDLIRYRNFRTFVSTERIKYNALAVDPSGEVICASSLDTYEIYIWSVQTAQLVDTLAGHTGPVSCLAFGVENSVLASASWDKTIRVWSLFGRSQHVEPFEVNSDVLAIAMRPDSKEVAVSTLHGQIQFWDIENAKQSGNIDGRKDIISGRYLEDRFTAKNSQRSKHFNTIDYSFDGLTLVAAGENNSICLYDIPNEVLLRRFTVSKNMEIDGTLELLNSSRLTDGAGSLDLLDRDGELSDLEDRIDNSLPGAKRGGDPSLRKTRPAIRITAIQFSPTAASFAAASTEGILIYSIDDRVIFDPFDLDVDITPESTLESLKEKNYLNALVMAFRLNETYLIHKVYESVPINDIKLVTTDLPTVYVERLLSFIGDIAMISQHIEFNLVWIKSIISSHGKYINKNKHEFNKAFRAIQRFIARIGKEVIKVSKNNEYSYLFLKTANENSEYTENAEIEFEGFDENDNDQIIVDASDESNESGEDEDNDKDDEEENGGWFSNKKLQTSLEDEESEDSDDEDLE</sequence>
<feature type="domain" description="Anaphase-promoting complex subunit 4-like WD40" evidence="8">
    <location>
        <begin position="256"/>
        <end position="306"/>
    </location>
</feature>
<dbReference type="SUPFAM" id="SSF50969">
    <property type="entry name" value="YVTN repeat-like/Quinoprotein amine dehydrogenase"/>
    <property type="match status" value="1"/>
</dbReference>
<keyword evidence="2" id="KW-0597">Phosphoprotein</keyword>
<feature type="repeat" description="WD" evidence="5">
    <location>
        <begin position="186"/>
        <end position="227"/>
    </location>
</feature>
<protein>
    <recommendedName>
        <fullName evidence="11">Small-subunit processome Utp12 domain-containing protein</fullName>
    </recommendedName>
</protein>
<feature type="compositionally biased region" description="Acidic residues" evidence="6">
    <location>
        <begin position="879"/>
        <end position="900"/>
    </location>
</feature>
<dbReference type="GO" id="GO:0000462">
    <property type="term" value="P:maturation of SSU-rRNA from tricistronic rRNA transcript (SSU-rRNA, 5.8S rRNA, LSU-rRNA)"/>
    <property type="evidence" value="ECO:0007669"/>
    <property type="project" value="TreeGrafter"/>
</dbReference>
<dbReference type="PRINTS" id="PR00320">
    <property type="entry name" value="GPROTEINBRPT"/>
</dbReference>
<dbReference type="PROSITE" id="PS50294">
    <property type="entry name" value="WD_REPEATS_REGION"/>
    <property type="match status" value="3"/>
</dbReference>
<dbReference type="PROSITE" id="PS00678">
    <property type="entry name" value="WD_REPEATS_1"/>
    <property type="match status" value="2"/>
</dbReference>
<dbReference type="InterPro" id="IPR011044">
    <property type="entry name" value="Quino_amine_DH_bsu"/>
</dbReference>
<reference evidence="9" key="2">
    <citation type="submission" date="2021-01" db="EMBL/GenBank/DDBJ databases">
        <authorList>
            <person name="Schikora-Tamarit M.A."/>
        </authorList>
    </citation>
    <scope>NUCLEOTIDE SEQUENCE</scope>
    <source>
        <strain evidence="9">CBS6341</strain>
    </source>
</reference>
<dbReference type="CDD" id="cd00200">
    <property type="entry name" value="WD40"/>
    <property type="match status" value="1"/>
</dbReference>
<dbReference type="GO" id="GO:0032040">
    <property type="term" value="C:small-subunit processome"/>
    <property type="evidence" value="ECO:0007669"/>
    <property type="project" value="TreeGrafter"/>
</dbReference>
<dbReference type="GO" id="GO:0000028">
    <property type="term" value="P:ribosomal small subunit assembly"/>
    <property type="evidence" value="ECO:0007669"/>
    <property type="project" value="TreeGrafter"/>
</dbReference>
<dbReference type="Pfam" id="PF12894">
    <property type="entry name" value="ANAPC4_WD40"/>
    <property type="match status" value="1"/>
</dbReference>
<evidence type="ECO:0008006" key="11">
    <source>
        <dbReference type="Google" id="ProtNLM"/>
    </source>
</evidence>
<evidence type="ECO:0000259" key="8">
    <source>
        <dbReference type="Pfam" id="PF12894"/>
    </source>
</evidence>
<feature type="repeat" description="WD" evidence="5">
    <location>
        <begin position="142"/>
        <end position="183"/>
    </location>
</feature>
<dbReference type="SUPFAM" id="SSF50978">
    <property type="entry name" value="WD40 repeat-like"/>
    <property type="match status" value="2"/>
</dbReference>
<dbReference type="InterPro" id="IPR024977">
    <property type="entry name" value="Apc4-like_WD40_dom"/>
</dbReference>
<feature type="domain" description="Small-subunit processome Utp12" evidence="7">
    <location>
        <begin position="744"/>
        <end position="848"/>
    </location>
</feature>
<gene>
    <name evidence="9" type="ORF">WICMUC_001067</name>
</gene>
<feature type="compositionally biased region" description="Acidic residues" evidence="6">
    <location>
        <begin position="913"/>
        <end position="927"/>
    </location>
</feature>
<reference evidence="9" key="1">
    <citation type="journal article" date="2021" name="Open Biol.">
        <title>Shared evolutionary footprints suggest mitochondrial oxidative damage underlies multiple complex I losses in fungi.</title>
        <authorList>
            <person name="Schikora-Tamarit M.A."/>
            <person name="Marcet-Houben M."/>
            <person name="Nosek J."/>
            <person name="Gabaldon T."/>
        </authorList>
    </citation>
    <scope>NUCLEOTIDE SEQUENCE</scope>
    <source>
        <strain evidence="9">CBS6341</strain>
    </source>
</reference>
<dbReference type="SMART" id="SM00320">
    <property type="entry name" value="WD40"/>
    <property type="match status" value="13"/>
</dbReference>
<dbReference type="InterPro" id="IPR015943">
    <property type="entry name" value="WD40/YVTN_repeat-like_dom_sf"/>
</dbReference>
<feature type="repeat" description="WD" evidence="5">
    <location>
        <begin position="338"/>
        <end position="379"/>
    </location>
</feature>
<dbReference type="InterPro" id="IPR001680">
    <property type="entry name" value="WD40_rpt"/>
</dbReference>
<dbReference type="Pfam" id="PF04003">
    <property type="entry name" value="Utp12"/>
    <property type="match status" value="1"/>
</dbReference>
<dbReference type="EMBL" id="JAEUBF010000322">
    <property type="protein sequence ID" value="KAH3679327.1"/>
    <property type="molecule type" value="Genomic_DNA"/>
</dbReference>
<dbReference type="InterPro" id="IPR027145">
    <property type="entry name" value="PWP2"/>
</dbReference>
<feature type="repeat" description="WD" evidence="5">
    <location>
        <begin position="466"/>
        <end position="499"/>
    </location>
</feature>
<dbReference type="InterPro" id="IPR036322">
    <property type="entry name" value="WD40_repeat_dom_sf"/>
</dbReference>
<comment type="similarity">
    <text evidence="1">Belongs to the WD repeat PWP2 family.</text>
</comment>
<dbReference type="Gene3D" id="2.130.10.10">
    <property type="entry name" value="YVTN repeat-like/Quinoprotein amine dehydrogenase"/>
    <property type="match status" value="3"/>
</dbReference>
<dbReference type="OrthoDB" id="3142434at2759"/>
<evidence type="ECO:0000256" key="3">
    <source>
        <dbReference type="ARBA" id="ARBA00022574"/>
    </source>
</evidence>
<feature type="repeat" description="WD" evidence="5">
    <location>
        <begin position="380"/>
        <end position="421"/>
    </location>
</feature>
<proteinExistence type="inferred from homology"/>
<dbReference type="FunFam" id="2.130.10.10:FF:000602">
    <property type="entry name" value="Periodic tryptophan protein 2"/>
    <property type="match status" value="1"/>
</dbReference>
<evidence type="ECO:0000313" key="10">
    <source>
        <dbReference type="Proteomes" id="UP000769528"/>
    </source>
</evidence>
<dbReference type="FunFam" id="2.130.10.10:FF:000219">
    <property type="entry name" value="Periodic tryptophan protein 2"/>
    <property type="match status" value="1"/>
</dbReference>